<sequence length="229" mass="26320">HEGKAKIIYSTSDPDKFIQYFKDDASAFDGKKKGSIGAKGVINNDISSRIFIALEKEGIATHYIDMLSDREMLIKKVEIIPVEVVVRNVVAGSLSKRMGIDEGEPLSDTIIEYYYKDDDLGDPMINRNHIRVFNMATDDEMDFIEKQSYKINDWLTKFFDKIGITLVDYKLEFGRSPEGILLADEISPDGCRLWEKSTGEKMDKDRFRRDLGKIEEAYEEVRRRVAEVL</sequence>
<dbReference type="GO" id="GO:0009236">
    <property type="term" value="P:cobalamin biosynthetic process"/>
    <property type="evidence" value="ECO:0007669"/>
    <property type="project" value="InterPro"/>
</dbReference>
<dbReference type="NCBIfam" id="TIGR00081">
    <property type="entry name" value="purC"/>
    <property type="match status" value="1"/>
</dbReference>
<dbReference type="Gene3D" id="3.30.470.20">
    <property type="entry name" value="ATP-grasp fold, B domain"/>
    <property type="match status" value="1"/>
</dbReference>
<dbReference type="GO" id="GO:0006189">
    <property type="term" value="P:'de novo' IMP biosynthetic process"/>
    <property type="evidence" value="ECO:0007669"/>
    <property type="project" value="UniProtKB-UniPathway"/>
</dbReference>
<dbReference type="PROSITE" id="PS01057">
    <property type="entry name" value="SAICAR_SYNTHETASE_1"/>
    <property type="match status" value="1"/>
</dbReference>
<evidence type="ECO:0000256" key="7">
    <source>
        <dbReference type="ARBA" id="ARBA00022840"/>
    </source>
</evidence>
<dbReference type="SUPFAM" id="SSF56104">
    <property type="entry name" value="SAICAR synthase-like"/>
    <property type="match status" value="1"/>
</dbReference>
<evidence type="ECO:0000313" key="10">
    <source>
        <dbReference type="EMBL" id="VAX18049.1"/>
    </source>
</evidence>
<dbReference type="GO" id="GO:0005524">
    <property type="term" value="F:ATP binding"/>
    <property type="evidence" value="ECO:0007669"/>
    <property type="project" value="UniProtKB-KW"/>
</dbReference>
<dbReference type="GO" id="GO:0004639">
    <property type="term" value="F:phosphoribosylaminoimidazolesuccinocarboxamide synthase activity"/>
    <property type="evidence" value="ECO:0007669"/>
    <property type="project" value="UniProtKB-EC"/>
</dbReference>
<evidence type="ECO:0000256" key="8">
    <source>
        <dbReference type="ARBA" id="ARBA00048475"/>
    </source>
</evidence>
<dbReference type="CDD" id="cd01415">
    <property type="entry name" value="SAICAR_synt_PurC"/>
    <property type="match status" value="1"/>
</dbReference>
<feature type="non-terminal residue" evidence="10">
    <location>
        <position position="1"/>
    </location>
</feature>
<dbReference type="FunFam" id="3.30.470.20:FF:000006">
    <property type="entry name" value="Phosphoribosylaminoimidazole-succinocarboxamide synthase"/>
    <property type="match status" value="1"/>
</dbReference>
<protein>
    <recommendedName>
        <fullName evidence="3">phosphoribosylaminoimidazolesuccinocarboxamide synthase</fullName>
        <ecNumber evidence="3">6.3.2.6</ecNumber>
    </recommendedName>
</protein>
<evidence type="ECO:0000259" key="9">
    <source>
        <dbReference type="Pfam" id="PF01259"/>
    </source>
</evidence>
<comment type="pathway">
    <text evidence="1">Purine metabolism; IMP biosynthesis via de novo pathway; 5-amino-1-(5-phospho-D-ribosyl)imidazole-4-carboxamide from 5-amino-1-(5-phospho-D-ribosyl)imidazole-4-carboxylate: step 1/2.</text>
</comment>
<dbReference type="InterPro" id="IPR001636">
    <property type="entry name" value="SAICAR_synth"/>
</dbReference>
<evidence type="ECO:0000256" key="4">
    <source>
        <dbReference type="ARBA" id="ARBA00022598"/>
    </source>
</evidence>
<dbReference type="Gene3D" id="3.30.200.20">
    <property type="entry name" value="Phosphorylase Kinase, domain 1"/>
    <property type="match status" value="1"/>
</dbReference>
<evidence type="ECO:0000256" key="1">
    <source>
        <dbReference type="ARBA" id="ARBA00004672"/>
    </source>
</evidence>
<dbReference type="HAMAP" id="MF_00137">
    <property type="entry name" value="SAICAR_synth"/>
    <property type="match status" value="1"/>
</dbReference>
<dbReference type="PANTHER" id="PTHR43599:SF3">
    <property type="entry name" value="SI:DKEY-6E2.2"/>
    <property type="match status" value="1"/>
</dbReference>
<comment type="catalytic activity">
    <reaction evidence="8">
        <text>5-amino-1-(5-phospho-D-ribosyl)imidazole-4-carboxylate + L-aspartate + ATP = (2S)-2-[5-amino-1-(5-phospho-beta-D-ribosyl)imidazole-4-carboxamido]succinate + ADP + phosphate + 2 H(+)</text>
        <dbReference type="Rhea" id="RHEA:22628"/>
        <dbReference type="ChEBI" id="CHEBI:15378"/>
        <dbReference type="ChEBI" id="CHEBI:29991"/>
        <dbReference type="ChEBI" id="CHEBI:30616"/>
        <dbReference type="ChEBI" id="CHEBI:43474"/>
        <dbReference type="ChEBI" id="CHEBI:58443"/>
        <dbReference type="ChEBI" id="CHEBI:77657"/>
        <dbReference type="ChEBI" id="CHEBI:456216"/>
        <dbReference type="EC" id="6.3.2.6"/>
    </reaction>
</comment>
<keyword evidence="4 10" id="KW-0436">Ligase</keyword>
<evidence type="ECO:0000256" key="3">
    <source>
        <dbReference type="ARBA" id="ARBA00012217"/>
    </source>
</evidence>
<dbReference type="InterPro" id="IPR028923">
    <property type="entry name" value="SAICAR_synt/ADE2_N"/>
</dbReference>
<keyword evidence="5" id="KW-0547">Nucleotide-binding</keyword>
<reference evidence="10" key="1">
    <citation type="submission" date="2018-06" db="EMBL/GenBank/DDBJ databases">
        <authorList>
            <person name="Zhirakovskaya E."/>
        </authorList>
    </citation>
    <scope>NUCLEOTIDE SEQUENCE</scope>
</reference>
<proteinExistence type="inferred from homology"/>
<dbReference type="AlphaFoldDB" id="A0A3B1BJ91"/>
<dbReference type="EMBL" id="UOGA01000114">
    <property type="protein sequence ID" value="VAX18049.1"/>
    <property type="molecule type" value="Genomic_DNA"/>
</dbReference>
<keyword evidence="7" id="KW-0067">ATP-binding</keyword>
<dbReference type="PANTHER" id="PTHR43599">
    <property type="entry name" value="MULTIFUNCTIONAL PROTEIN ADE2"/>
    <property type="match status" value="1"/>
</dbReference>
<accession>A0A3B1BJ91</accession>
<dbReference type="EC" id="6.3.2.6" evidence="3"/>
<evidence type="ECO:0000256" key="5">
    <source>
        <dbReference type="ARBA" id="ARBA00022741"/>
    </source>
</evidence>
<name>A0A3B1BJ91_9ZZZZ</name>
<organism evidence="10">
    <name type="scientific">hydrothermal vent metagenome</name>
    <dbReference type="NCBI Taxonomy" id="652676"/>
    <lineage>
        <taxon>unclassified sequences</taxon>
        <taxon>metagenomes</taxon>
        <taxon>ecological metagenomes</taxon>
    </lineage>
</organism>
<feature type="domain" description="SAICAR synthetase/ADE2 N-terminal" evidence="9">
    <location>
        <begin position="1"/>
        <end position="224"/>
    </location>
</feature>
<dbReference type="Pfam" id="PF01259">
    <property type="entry name" value="SAICAR_synt"/>
    <property type="match status" value="1"/>
</dbReference>
<dbReference type="UniPathway" id="UPA00074">
    <property type="reaction ID" value="UER00131"/>
</dbReference>
<dbReference type="InterPro" id="IPR050089">
    <property type="entry name" value="SAICAR_synthetase"/>
</dbReference>
<dbReference type="InterPro" id="IPR033934">
    <property type="entry name" value="SAICAR_synt_PurC"/>
</dbReference>
<comment type="similarity">
    <text evidence="2">Belongs to the SAICAR synthetase family.</text>
</comment>
<evidence type="ECO:0000256" key="6">
    <source>
        <dbReference type="ARBA" id="ARBA00022755"/>
    </source>
</evidence>
<dbReference type="InterPro" id="IPR018236">
    <property type="entry name" value="SAICAR_synthetase_CS"/>
</dbReference>
<evidence type="ECO:0000256" key="2">
    <source>
        <dbReference type="ARBA" id="ARBA00010190"/>
    </source>
</evidence>
<gene>
    <name evidence="10" type="ORF">MNBD_NITROSPINAE04-1409</name>
</gene>
<dbReference type="PROSITE" id="PS01058">
    <property type="entry name" value="SAICAR_SYNTHETASE_2"/>
    <property type="match status" value="1"/>
</dbReference>
<keyword evidence="6" id="KW-0658">Purine biosynthesis</keyword>